<dbReference type="Proteomes" id="UP000294933">
    <property type="component" value="Unassembled WGS sequence"/>
</dbReference>
<dbReference type="InterPro" id="IPR016024">
    <property type="entry name" value="ARM-type_fold"/>
</dbReference>
<dbReference type="GO" id="GO:0042274">
    <property type="term" value="P:ribosomal small subunit biogenesis"/>
    <property type="evidence" value="ECO:0007669"/>
    <property type="project" value="TreeGrafter"/>
</dbReference>
<accession>A0A4Y7QEM3</accession>
<keyword evidence="3" id="KW-0539">Nucleus</keyword>
<dbReference type="InterPro" id="IPR003891">
    <property type="entry name" value="Initiation_fac_eIF4g_MI"/>
</dbReference>
<feature type="domain" description="MI" evidence="5">
    <location>
        <begin position="583"/>
        <end position="721"/>
    </location>
</feature>
<dbReference type="InterPro" id="IPR050781">
    <property type="entry name" value="CWC22_splicing_factor"/>
</dbReference>
<dbReference type="PROSITE" id="PS51366">
    <property type="entry name" value="MI"/>
    <property type="match status" value="1"/>
</dbReference>
<proteinExistence type="inferred from homology"/>
<feature type="compositionally biased region" description="Polar residues" evidence="4">
    <location>
        <begin position="84"/>
        <end position="101"/>
    </location>
</feature>
<dbReference type="Pfam" id="PF02854">
    <property type="entry name" value="MIF4G"/>
    <property type="match status" value="1"/>
</dbReference>
<dbReference type="SMART" id="SM00543">
    <property type="entry name" value="MIF4G"/>
    <property type="match status" value="1"/>
</dbReference>
<reference evidence="6 7" key="1">
    <citation type="submission" date="2018-06" db="EMBL/GenBank/DDBJ databases">
        <title>A transcriptomic atlas of mushroom development highlights an independent origin of complex multicellularity.</title>
        <authorList>
            <consortium name="DOE Joint Genome Institute"/>
            <person name="Krizsan K."/>
            <person name="Almasi E."/>
            <person name="Merenyi Z."/>
            <person name="Sahu N."/>
            <person name="Viragh M."/>
            <person name="Koszo T."/>
            <person name="Mondo S."/>
            <person name="Kiss B."/>
            <person name="Balint B."/>
            <person name="Kues U."/>
            <person name="Barry K."/>
            <person name="Hegedus J.C."/>
            <person name="Henrissat B."/>
            <person name="Johnson J."/>
            <person name="Lipzen A."/>
            <person name="Ohm R."/>
            <person name="Nagy I."/>
            <person name="Pangilinan J."/>
            <person name="Yan J."/>
            <person name="Xiong Y."/>
            <person name="Grigoriev I.V."/>
            <person name="Hibbett D.S."/>
            <person name="Nagy L.G."/>
        </authorList>
    </citation>
    <scope>NUCLEOTIDE SEQUENCE [LARGE SCALE GENOMIC DNA]</scope>
    <source>
        <strain evidence="6 7">SZMC22713</strain>
    </source>
</reference>
<dbReference type="EMBL" id="ML170163">
    <property type="protein sequence ID" value="TDL25786.1"/>
    <property type="molecule type" value="Genomic_DNA"/>
</dbReference>
<comment type="subcellular location">
    <subcellularLocation>
        <location evidence="1">Nucleus</location>
        <location evidence="1">Nucleolus</location>
    </subcellularLocation>
</comment>
<comment type="similarity">
    <text evidence="2">Belongs to the CWC22 family.</text>
</comment>
<evidence type="ECO:0000313" key="6">
    <source>
        <dbReference type="EMBL" id="TDL25786.1"/>
    </source>
</evidence>
<feature type="region of interest" description="Disordered" evidence="4">
    <location>
        <begin position="20"/>
        <end position="104"/>
    </location>
</feature>
<organism evidence="6 7">
    <name type="scientific">Rickenella mellea</name>
    <dbReference type="NCBI Taxonomy" id="50990"/>
    <lineage>
        <taxon>Eukaryota</taxon>
        <taxon>Fungi</taxon>
        <taxon>Dikarya</taxon>
        <taxon>Basidiomycota</taxon>
        <taxon>Agaricomycotina</taxon>
        <taxon>Agaricomycetes</taxon>
        <taxon>Hymenochaetales</taxon>
        <taxon>Rickenellaceae</taxon>
        <taxon>Rickenella</taxon>
    </lineage>
</organism>
<gene>
    <name evidence="6" type="ORF">BD410DRAFT_765514</name>
</gene>
<dbReference type="VEuPathDB" id="FungiDB:BD410DRAFT_765514"/>
<dbReference type="PANTHER" id="PTHR18034:SF4">
    <property type="entry name" value="NUCLEOLAR MIF4G DOMAIN-CONTAINING PROTEIN 1"/>
    <property type="match status" value="1"/>
</dbReference>
<dbReference type="Gene3D" id="1.25.40.180">
    <property type="match status" value="1"/>
</dbReference>
<dbReference type="GO" id="GO:0003723">
    <property type="term" value="F:RNA binding"/>
    <property type="evidence" value="ECO:0007669"/>
    <property type="project" value="InterPro"/>
</dbReference>
<name>A0A4Y7QEM3_9AGAM</name>
<dbReference type="STRING" id="50990.A0A4Y7QEM3"/>
<evidence type="ECO:0000256" key="1">
    <source>
        <dbReference type="ARBA" id="ARBA00004604"/>
    </source>
</evidence>
<evidence type="ECO:0000259" key="5">
    <source>
        <dbReference type="PROSITE" id="PS51366"/>
    </source>
</evidence>
<dbReference type="InterPro" id="IPR003890">
    <property type="entry name" value="MIF4G-like_typ-3"/>
</dbReference>
<feature type="region of interest" description="Disordered" evidence="4">
    <location>
        <begin position="186"/>
        <end position="272"/>
    </location>
</feature>
<protein>
    <recommendedName>
        <fullName evidence="5">MI domain-containing protein</fullName>
    </recommendedName>
</protein>
<evidence type="ECO:0000256" key="4">
    <source>
        <dbReference type="SAM" id="MobiDB-lite"/>
    </source>
</evidence>
<feature type="compositionally biased region" description="Acidic residues" evidence="4">
    <location>
        <begin position="192"/>
        <end position="202"/>
    </location>
</feature>
<dbReference type="PANTHER" id="PTHR18034">
    <property type="entry name" value="CELL CYCLE CONTROL PROTEIN CWF22-RELATED"/>
    <property type="match status" value="1"/>
</dbReference>
<evidence type="ECO:0000256" key="3">
    <source>
        <dbReference type="ARBA" id="ARBA00023242"/>
    </source>
</evidence>
<evidence type="ECO:0000313" key="7">
    <source>
        <dbReference type="Proteomes" id="UP000294933"/>
    </source>
</evidence>
<feature type="compositionally biased region" description="Polar residues" evidence="4">
    <location>
        <begin position="230"/>
        <end position="255"/>
    </location>
</feature>
<dbReference type="OrthoDB" id="361797at2759"/>
<evidence type="ECO:0000256" key="2">
    <source>
        <dbReference type="ARBA" id="ARBA00006856"/>
    </source>
</evidence>
<dbReference type="AlphaFoldDB" id="A0A4Y7QEM3"/>
<sequence length="819" mass="91443">MSFRNSTTKLPLALRERIAENADTHVAGGLPRRRKASRKEIRQANRQALKKRKAQSFLSTRKRGVPLPYEESSTQSKKPRLHESNVNIASSSSQPTTNGKGSTLEAKAAAKPLRLPSSPPRTETVSADYFTRRRSKEAGNEDAYIAMLEAKLGVKKDSRGKVRYSAAFDDDGLLDLLVDLDAGQSPSANGVDEVEGSSDLDSDATNLSDESVDAEDSEDSEEWQGFGSMSPPTDGTNIIASFQDSAETDKMSTGTRYIPPQRRQLQSDESESVRKLSRQLKGLLNRLSEQNIATILKELESLYQTHRRHDMTATVTSLVIEGTCSHSTLLDSYVTLHAGLVACLHKIVGVDFGAYFVQHVVLTYERHYSTIKSASDDPLEITEVGKECTNLVVLLTELYNLQVISCVLIYDIIRDLLDGELKEMDVELLLKLTRNAGPQLHQDDPSALKDIIQMVHSKVSGQNGTLSSRTRFMIETLTNLKNNKIKRQTAHSSGGEAHERLRKFVAGIGKHHHVVAHEPLRFSLQDLRNADSKGKWWLVGAAWGGDPLVERQDMLQATTQKEAGGTAQESLMKLARKQGMNTDVRRSIFVVLMSSEDYVDACDRLSQINLSEIQQREIIRVVLRCCGNEKVYNPYYTLIGQQLCRSSHSHRITLQFCLWDFLRSFGETLLGGSETMQQSYDTGGAEHSQMTPSRIQNIAKAYAWWIAKGYVTLAMLKPVDFISLKPSTRAFLHELFKHVFLYTQDTSPVPTANFKNAVLNRKRDALEEVMLKLVRLPTLAKGIDYFLSTAFGDVENADDDIGRFVKWACGVAKDALRVR</sequence>
<feature type="compositionally biased region" description="Acidic residues" evidence="4">
    <location>
        <begin position="210"/>
        <end position="222"/>
    </location>
</feature>
<dbReference type="SMART" id="SM00544">
    <property type="entry name" value="MA3"/>
    <property type="match status" value="1"/>
</dbReference>
<dbReference type="GO" id="GO:0005730">
    <property type="term" value="C:nucleolus"/>
    <property type="evidence" value="ECO:0007669"/>
    <property type="project" value="UniProtKB-SubCell"/>
</dbReference>
<dbReference type="SUPFAM" id="SSF48371">
    <property type="entry name" value="ARM repeat"/>
    <property type="match status" value="1"/>
</dbReference>
<feature type="compositionally biased region" description="Basic residues" evidence="4">
    <location>
        <begin position="48"/>
        <end position="64"/>
    </location>
</feature>
<keyword evidence="7" id="KW-1185">Reference proteome</keyword>
<dbReference type="Pfam" id="PF02847">
    <property type="entry name" value="MA3"/>
    <property type="match status" value="1"/>
</dbReference>